<reference evidence="2 4" key="1">
    <citation type="submission" date="2020-05" db="EMBL/GenBank/DDBJ databases">
        <title>Comparative genomic analysis of denitrifying bacteria from Halomonas genus.</title>
        <authorList>
            <person name="Wang L."/>
            <person name="Shao Z."/>
        </authorList>
    </citation>
    <scope>NUCLEOTIDE SEQUENCE [LARGE SCALE GENOMIC DNA]</scope>
    <source>
        <strain evidence="2 4">DSM 17331</strain>
    </source>
</reference>
<reference evidence="1 3" key="2">
    <citation type="submission" date="2020-07" db="EMBL/GenBank/DDBJ databases">
        <title>Identification of Halomonas strains.</title>
        <authorList>
            <person name="Xiao Z."/>
            <person name="Shen J."/>
        </authorList>
    </citation>
    <scope>NUCLEOTIDE SEQUENCE [LARGE SCALE GENOMIC DNA]</scope>
    <source>
        <strain evidence="1 3">DSM 17331</strain>
    </source>
</reference>
<dbReference type="AlphaFoldDB" id="A0A7V9W3W9"/>
<gene>
    <name evidence="1" type="ORF">H1D44_17055</name>
    <name evidence="2" type="ORF">HOP48_17305</name>
</gene>
<evidence type="ECO:0000313" key="2">
    <source>
        <dbReference type="EMBL" id="MCG6663291.1"/>
    </source>
</evidence>
<keyword evidence="4" id="KW-1185">Reference proteome</keyword>
<dbReference type="EMBL" id="JACEFT010000027">
    <property type="protein sequence ID" value="MBA2780598.1"/>
    <property type="molecule type" value="Genomic_DNA"/>
</dbReference>
<sequence length="205" mass="22962">MSPHSTMVPLSHTLMAELVRRYWVLGIECSMLEVQGLAWLMARQCWRHQLPVPFDAIFQAQRYGPYADALRESVFDVVGNLLCGEGERGSDTVIVWLDQDRLEDLAARLAVSDASPYRAPIEAVDLLIDGFQSPLGMEALATLDWLISQEHVEPTVEAIKEGLRHWPDDIAGQRKLRLFSDRLIALALERLREGSPTAQAISTAL</sequence>
<dbReference type="RefSeq" id="WP_181516207.1">
    <property type="nucleotide sequence ID" value="NZ_JABFUB010000019.1"/>
</dbReference>
<evidence type="ECO:0000313" key="1">
    <source>
        <dbReference type="EMBL" id="MBA2780598.1"/>
    </source>
</evidence>
<dbReference type="Proteomes" id="UP000814353">
    <property type="component" value="Unassembled WGS sequence"/>
</dbReference>
<accession>A0A7V9W3W9</accession>
<name>A0A7V9W3W9_9GAMM</name>
<evidence type="ECO:0000313" key="4">
    <source>
        <dbReference type="Proteomes" id="UP000814353"/>
    </source>
</evidence>
<dbReference type="EMBL" id="JABFUB010000019">
    <property type="protein sequence ID" value="MCG6663291.1"/>
    <property type="molecule type" value="Genomic_DNA"/>
</dbReference>
<protein>
    <submittedName>
        <fullName evidence="1">Phosphate phosphatase</fullName>
    </submittedName>
</protein>
<comment type="caution">
    <text evidence="1">The sequence shown here is derived from an EMBL/GenBank/DDBJ whole genome shotgun (WGS) entry which is preliminary data.</text>
</comment>
<proteinExistence type="predicted"/>
<dbReference type="Proteomes" id="UP000518091">
    <property type="component" value="Unassembled WGS sequence"/>
</dbReference>
<organism evidence="1 3">
    <name type="scientific">Billgrantia kenyensis</name>
    <dbReference type="NCBI Taxonomy" id="321266"/>
    <lineage>
        <taxon>Bacteria</taxon>
        <taxon>Pseudomonadati</taxon>
        <taxon>Pseudomonadota</taxon>
        <taxon>Gammaproteobacteria</taxon>
        <taxon>Oceanospirillales</taxon>
        <taxon>Halomonadaceae</taxon>
        <taxon>Billgrantia</taxon>
    </lineage>
</organism>
<evidence type="ECO:0000313" key="3">
    <source>
        <dbReference type="Proteomes" id="UP000518091"/>
    </source>
</evidence>